<protein>
    <submittedName>
        <fullName evidence="1">15469_t:CDS:1</fullName>
    </submittedName>
</protein>
<evidence type="ECO:0000313" key="1">
    <source>
        <dbReference type="EMBL" id="CAG8634944.1"/>
    </source>
</evidence>
<organism evidence="1 2">
    <name type="scientific">Acaulospora colombiana</name>
    <dbReference type="NCBI Taxonomy" id="27376"/>
    <lineage>
        <taxon>Eukaryota</taxon>
        <taxon>Fungi</taxon>
        <taxon>Fungi incertae sedis</taxon>
        <taxon>Mucoromycota</taxon>
        <taxon>Glomeromycotina</taxon>
        <taxon>Glomeromycetes</taxon>
        <taxon>Diversisporales</taxon>
        <taxon>Acaulosporaceae</taxon>
        <taxon>Acaulospora</taxon>
    </lineage>
</organism>
<sequence>MNDTVKDSQCTRFFKDMDPAYTNFVSPFQKFEHPFIRIVMALQGSQSGVISHILPPNERSDYTTYDMVCRGLTHDTYKIIDREDEKDWKRCLQILGGYREYLKRPDGTDMSPEEQIAVASMVPGLFSAEEFPYTWLDGKEKDDKAQLILSLELISSLWKLDRVKDNAMVGSTILSGINTGHSYLCIRQFALASIGLQTSPAGIRRVHHCLVWDDNGTDIPALPLCSNLVVLSSVLDRHTDTYLSGHRFQSRAIDLCRLENLPNIFGAIRYQGWS</sequence>
<proteinExistence type="predicted"/>
<comment type="caution">
    <text evidence="1">The sequence shown here is derived from an EMBL/GenBank/DDBJ whole genome shotgun (WGS) entry which is preliminary data.</text>
</comment>
<accession>A0ACA9N6E3</accession>
<keyword evidence="2" id="KW-1185">Reference proteome</keyword>
<dbReference type="EMBL" id="CAJVPT010018523">
    <property type="protein sequence ID" value="CAG8634944.1"/>
    <property type="molecule type" value="Genomic_DNA"/>
</dbReference>
<evidence type="ECO:0000313" key="2">
    <source>
        <dbReference type="Proteomes" id="UP000789525"/>
    </source>
</evidence>
<name>A0ACA9N6E3_9GLOM</name>
<reference evidence="1" key="1">
    <citation type="submission" date="2021-06" db="EMBL/GenBank/DDBJ databases">
        <authorList>
            <person name="Kallberg Y."/>
            <person name="Tangrot J."/>
            <person name="Rosling A."/>
        </authorList>
    </citation>
    <scope>NUCLEOTIDE SEQUENCE</scope>
    <source>
        <strain evidence="1">CL356</strain>
    </source>
</reference>
<dbReference type="Proteomes" id="UP000789525">
    <property type="component" value="Unassembled WGS sequence"/>
</dbReference>
<gene>
    <name evidence="1" type="ORF">ACOLOM_LOCUS7759</name>
</gene>